<feature type="compositionally biased region" description="Basic residues" evidence="10">
    <location>
        <begin position="53"/>
        <end position="68"/>
    </location>
</feature>
<sequence>MQATRNQAPLWVLAYTLMFILSLCLNASAQAQTQQPSSRTHSAKKTASTQQSAKKKPTAKTTARKSKVAQRQSLRSATGRSSAASKNGHKVQVALRESRLGDITPRSSHSAPGSSAQLRSEAAFVIDLQTSAVLYDKNSTEVRPIASISKLMTALIVAEARLPMDEMLSISEDDVDRLRHSRSRLAVGTRLSRADMLHLALMSSENRAAHALGRHYPGGLPAFVRAMNDKARALGMRNTHFVEPTGLSTDNVSTPRDLAKLLAAVNKQALIHRYTTDESYQVALNGGRQLTYNNTNGLVKNSNWDIKISKTGFINEAGECLVMVTRIDNRDVAMVFLNSTGRYSRIGDAVRMRNYVENNTLLAML</sequence>
<evidence type="ECO:0000256" key="10">
    <source>
        <dbReference type="SAM" id="MobiDB-lite"/>
    </source>
</evidence>
<evidence type="ECO:0000259" key="12">
    <source>
        <dbReference type="Pfam" id="PF00768"/>
    </source>
</evidence>
<comment type="similarity">
    <text evidence="1 9">Belongs to the peptidase S11 family.</text>
</comment>
<evidence type="ECO:0000256" key="6">
    <source>
        <dbReference type="ARBA" id="ARBA00023316"/>
    </source>
</evidence>
<feature type="active site" description="Acyl-ester intermediate" evidence="7">
    <location>
        <position position="147"/>
    </location>
</feature>
<feature type="signal peptide" evidence="11">
    <location>
        <begin position="1"/>
        <end position="31"/>
    </location>
</feature>
<feature type="active site" description="Proton acceptor" evidence="7">
    <location>
        <position position="150"/>
    </location>
</feature>
<proteinExistence type="inferred from homology"/>
<evidence type="ECO:0000256" key="2">
    <source>
        <dbReference type="ARBA" id="ARBA00022729"/>
    </source>
</evidence>
<feature type="compositionally biased region" description="Polar residues" evidence="10">
    <location>
        <begin position="105"/>
        <end position="116"/>
    </location>
</feature>
<evidence type="ECO:0000256" key="4">
    <source>
        <dbReference type="ARBA" id="ARBA00022960"/>
    </source>
</evidence>
<evidence type="ECO:0000313" key="13">
    <source>
        <dbReference type="EMBL" id="RBP40714.1"/>
    </source>
</evidence>
<feature type="active site" evidence="7">
    <location>
        <position position="204"/>
    </location>
</feature>
<dbReference type="GO" id="GO:0071555">
    <property type="term" value="P:cell wall organization"/>
    <property type="evidence" value="ECO:0007669"/>
    <property type="project" value="UniProtKB-KW"/>
</dbReference>
<evidence type="ECO:0000256" key="7">
    <source>
        <dbReference type="PIRSR" id="PIRSR618044-1"/>
    </source>
</evidence>
<keyword evidence="5" id="KW-0573">Peptidoglycan synthesis</keyword>
<dbReference type="InterPro" id="IPR012338">
    <property type="entry name" value="Beta-lactam/transpept-like"/>
</dbReference>
<dbReference type="PANTHER" id="PTHR21581">
    <property type="entry name" value="D-ALANYL-D-ALANINE CARBOXYPEPTIDASE"/>
    <property type="match status" value="1"/>
</dbReference>
<dbReference type="NCBIfam" id="NF008668">
    <property type="entry name" value="PRK11669.1"/>
    <property type="match status" value="1"/>
</dbReference>
<name>A0A366HF31_9BURK</name>
<comment type="caution">
    <text evidence="13">The sequence shown here is derived from an EMBL/GenBank/DDBJ whole genome shotgun (WGS) entry which is preliminary data.</text>
</comment>
<evidence type="ECO:0000256" key="3">
    <source>
        <dbReference type="ARBA" id="ARBA00022801"/>
    </source>
</evidence>
<evidence type="ECO:0000313" key="14">
    <source>
        <dbReference type="Proteomes" id="UP000253628"/>
    </source>
</evidence>
<evidence type="ECO:0000256" key="5">
    <source>
        <dbReference type="ARBA" id="ARBA00022984"/>
    </source>
</evidence>
<dbReference type="PRINTS" id="PR00725">
    <property type="entry name" value="DADACBPTASE1"/>
</dbReference>
<protein>
    <submittedName>
        <fullName evidence="13">Murein-DD-endopeptidase</fullName>
    </submittedName>
</protein>
<keyword evidence="14" id="KW-1185">Reference proteome</keyword>
<dbReference type="GO" id="GO:0006508">
    <property type="term" value="P:proteolysis"/>
    <property type="evidence" value="ECO:0007669"/>
    <property type="project" value="InterPro"/>
</dbReference>
<dbReference type="GO" id="GO:0009252">
    <property type="term" value="P:peptidoglycan biosynthetic process"/>
    <property type="evidence" value="ECO:0007669"/>
    <property type="project" value="UniProtKB-KW"/>
</dbReference>
<feature type="binding site" evidence="8">
    <location>
        <position position="310"/>
    </location>
    <ligand>
        <name>substrate</name>
    </ligand>
</feature>
<feature type="region of interest" description="Disordered" evidence="10">
    <location>
        <begin position="97"/>
        <end position="116"/>
    </location>
</feature>
<dbReference type="PANTHER" id="PTHR21581:SF26">
    <property type="entry name" value="D-ALANYL-D-ALANINE ENDOPEPTIDASE"/>
    <property type="match status" value="1"/>
</dbReference>
<feature type="domain" description="Peptidase S11 D-alanyl-D-alanine carboxypeptidase A N-terminal" evidence="12">
    <location>
        <begin position="115"/>
        <end position="339"/>
    </location>
</feature>
<keyword evidence="2 11" id="KW-0732">Signal</keyword>
<dbReference type="Gene3D" id="3.40.710.10">
    <property type="entry name" value="DD-peptidase/beta-lactamase superfamily"/>
    <property type="match status" value="1"/>
</dbReference>
<evidence type="ECO:0000256" key="9">
    <source>
        <dbReference type="RuleBase" id="RU004016"/>
    </source>
</evidence>
<dbReference type="Proteomes" id="UP000253628">
    <property type="component" value="Unassembled WGS sequence"/>
</dbReference>
<gene>
    <name evidence="13" type="ORF">DFR37_10352</name>
</gene>
<keyword evidence="4" id="KW-0133">Cell shape</keyword>
<keyword evidence="6" id="KW-0961">Cell wall biogenesis/degradation</keyword>
<evidence type="ECO:0000256" key="11">
    <source>
        <dbReference type="SAM" id="SignalP"/>
    </source>
</evidence>
<evidence type="ECO:0000256" key="1">
    <source>
        <dbReference type="ARBA" id="ARBA00007164"/>
    </source>
</evidence>
<organism evidence="13 14">
    <name type="scientific">Eoetvoesiella caeni</name>
    <dbReference type="NCBI Taxonomy" id="645616"/>
    <lineage>
        <taxon>Bacteria</taxon>
        <taxon>Pseudomonadati</taxon>
        <taxon>Pseudomonadota</taxon>
        <taxon>Betaproteobacteria</taxon>
        <taxon>Burkholderiales</taxon>
        <taxon>Alcaligenaceae</taxon>
        <taxon>Eoetvoesiella</taxon>
    </lineage>
</organism>
<feature type="compositionally biased region" description="Polar residues" evidence="10">
    <location>
        <begin position="69"/>
        <end position="85"/>
    </location>
</feature>
<dbReference type="GO" id="GO:0009002">
    <property type="term" value="F:serine-type D-Ala-D-Ala carboxypeptidase activity"/>
    <property type="evidence" value="ECO:0007669"/>
    <property type="project" value="InterPro"/>
</dbReference>
<dbReference type="Pfam" id="PF00768">
    <property type="entry name" value="Peptidase_S11"/>
    <property type="match status" value="1"/>
</dbReference>
<accession>A0A366HF31</accession>
<dbReference type="GO" id="GO:0008360">
    <property type="term" value="P:regulation of cell shape"/>
    <property type="evidence" value="ECO:0007669"/>
    <property type="project" value="UniProtKB-KW"/>
</dbReference>
<dbReference type="SUPFAM" id="SSF56601">
    <property type="entry name" value="beta-lactamase/transpeptidase-like"/>
    <property type="match status" value="1"/>
</dbReference>
<feature type="region of interest" description="Disordered" evidence="10">
    <location>
        <begin position="33"/>
        <end position="91"/>
    </location>
</feature>
<dbReference type="InterPro" id="IPR018044">
    <property type="entry name" value="Peptidase_S11"/>
</dbReference>
<dbReference type="EMBL" id="QNRQ01000003">
    <property type="protein sequence ID" value="RBP40714.1"/>
    <property type="molecule type" value="Genomic_DNA"/>
</dbReference>
<evidence type="ECO:0000256" key="8">
    <source>
        <dbReference type="PIRSR" id="PIRSR618044-2"/>
    </source>
</evidence>
<keyword evidence="3" id="KW-0378">Hydrolase</keyword>
<reference evidence="13 14" key="1">
    <citation type="submission" date="2018-06" db="EMBL/GenBank/DDBJ databases">
        <title>Genomic Encyclopedia of Type Strains, Phase IV (KMG-IV): sequencing the most valuable type-strain genomes for metagenomic binning, comparative biology and taxonomic classification.</title>
        <authorList>
            <person name="Goeker M."/>
        </authorList>
    </citation>
    <scope>NUCLEOTIDE SEQUENCE [LARGE SCALE GENOMIC DNA]</scope>
    <source>
        <strain evidence="13 14">DSM 25520</strain>
    </source>
</reference>
<feature type="chain" id="PRO_5016719799" evidence="11">
    <location>
        <begin position="32"/>
        <end position="365"/>
    </location>
</feature>
<dbReference type="AlphaFoldDB" id="A0A366HF31"/>
<dbReference type="InterPro" id="IPR001967">
    <property type="entry name" value="Peptidase_S11_N"/>
</dbReference>